<reference evidence="3 4" key="1">
    <citation type="submission" date="2013-11" db="EMBL/GenBank/DDBJ databases">
        <title>Genome sequencing of Stegodyphus mimosarum.</title>
        <authorList>
            <person name="Bechsgaard J."/>
        </authorList>
    </citation>
    <scope>NUCLEOTIDE SEQUENCE [LARGE SCALE GENOMIC DNA]</scope>
</reference>
<dbReference type="InterPro" id="IPR019356">
    <property type="entry name" value="Menorin_dom"/>
</dbReference>
<dbReference type="PANTHER" id="PTHR21184:SF6">
    <property type="entry name" value="CONSERVED PLASMA MEMBRANE PROTEIN"/>
    <property type="match status" value="1"/>
</dbReference>
<organism evidence="3 4">
    <name type="scientific">Stegodyphus mimosarum</name>
    <name type="common">African social velvet spider</name>
    <dbReference type="NCBI Taxonomy" id="407821"/>
    <lineage>
        <taxon>Eukaryota</taxon>
        <taxon>Metazoa</taxon>
        <taxon>Ecdysozoa</taxon>
        <taxon>Arthropoda</taxon>
        <taxon>Chelicerata</taxon>
        <taxon>Arachnida</taxon>
        <taxon>Araneae</taxon>
        <taxon>Araneomorphae</taxon>
        <taxon>Entelegynae</taxon>
        <taxon>Eresoidea</taxon>
        <taxon>Eresidae</taxon>
        <taxon>Stegodyphus</taxon>
    </lineage>
</organism>
<dbReference type="Proteomes" id="UP000054359">
    <property type="component" value="Unassembled WGS sequence"/>
</dbReference>
<dbReference type="GO" id="GO:0005615">
    <property type="term" value="C:extracellular space"/>
    <property type="evidence" value="ECO:0007669"/>
    <property type="project" value="TreeGrafter"/>
</dbReference>
<accession>A0A087U5I5</accession>
<protein>
    <recommendedName>
        <fullName evidence="2">Menorin-like domain-containing protein</fullName>
    </recommendedName>
</protein>
<evidence type="ECO:0000259" key="2">
    <source>
        <dbReference type="Pfam" id="PF10223"/>
    </source>
</evidence>
<comment type="similarity">
    <text evidence="1">Belongs to the menorin family.</text>
</comment>
<evidence type="ECO:0000256" key="1">
    <source>
        <dbReference type="ARBA" id="ARBA00044953"/>
    </source>
</evidence>
<dbReference type="Pfam" id="PF10223">
    <property type="entry name" value="Menorin_N"/>
    <property type="match status" value="1"/>
</dbReference>
<dbReference type="OrthoDB" id="413402at2759"/>
<sequence length="270" mass="30419">MYPVNSLNSMPTSLLDYFPEAKGDGLRVTWARGTNNKARLTTALRSSASLVEGDVSMSCNSRYPVPIMSQSASVPSDLTLEEWLQEVLRFNNKGIQLDFQSTEVVEPACRVLARVADHLRGPIILNADIQLGPHSSSAVPVDSWTFLTLCRTRFPRSIISIGWTTDILPATYLKIGYTREYIDRMVALVKEYTLMQPVMFPVHASLLKYSIPEMQRLLFQVPNSSLCVWSTKANPIESIDELLAIRKSFNIGQVFYKLPDEQLECFFSNT</sequence>
<dbReference type="AlphaFoldDB" id="A0A087U5I5"/>
<feature type="domain" description="Menorin-like" evidence="2">
    <location>
        <begin position="24"/>
        <end position="262"/>
    </location>
</feature>
<feature type="non-terminal residue" evidence="3">
    <location>
        <position position="270"/>
    </location>
</feature>
<dbReference type="STRING" id="407821.A0A087U5I5"/>
<dbReference type="EMBL" id="KK118281">
    <property type="protein sequence ID" value="KFM72624.1"/>
    <property type="molecule type" value="Genomic_DNA"/>
</dbReference>
<name>A0A087U5I5_STEMI</name>
<evidence type="ECO:0000313" key="4">
    <source>
        <dbReference type="Proteomes" id="UP000054359"/>
    </source>
</evidence>
<proteinExistence type="inferred from homology"/>
<dbReference type="PANTHER" id="PTHR21184">
    <property type="entry name" value="MENORIN (DENDRITIC BRANCHING PROTEIN)"/>
    <property type="match status" value="1"/>
</dbReference>
<gene>
    <name evidence="3" type="ORF">X975_08184</name>
</gene>
<dbReference type="OMA" id="GFTLWWA"/>
<keyword evidence="4" id="KW-1185">Reference proteome</keyword>
<evidence type="ECO:0000313" key="3">
    <source>
        <dbReference type="EMBL" id="KFM72624.1"/>
    </source>
</evidence>